<keyword evidence="4" id="KW-1185">Reference proteome</keyword>
<evidence type="ECO:0000259" key="2">
    <source>
        <dbReference type="Pfam" id="PF01345"/>
    </source>
</evidence>
<gene>
    <name evidence="3" type="ORF">IMCC3135_32785</name>
</gene>
<dbReference type="KEGG" id="gai:IMCC3135_32785"/>
<dbReference type="AlphaFoldDB" id="A0A2Z2NYU1"/>
<protein>
    <recommendedName>
        <fullName evidence="2">DUF11 domain-containing protein</fullName>
    </recommendedName>
</protein>
<evidence type="ECO:0000313" key="4">
    <source>
        <dbReference type="Proteomes" id="UP000250079"/>
    </source>
</evidence>
<feature type="signal peptide" evidence="1">
    <location>
        <begin position="1"/>
        <end position="23"/>
    </location>
</feature>
<dbReference type="Proteomes" id="UP000250079">
    <property type="component" value="Chromosome"/>
</dbReference>
<organism evidence="3 4">
    <name type="scientific">Granulosicoccus antarcticus IMCC3135</name>
    <dbReference type="NCBI Taxonomy" id="1192854"/>
    <lineage>
        <taxon>Bacteria</taxon>
        <taxon>Pseudomonadati</taxon>
        <taxon>Pseudomonadota</taxon>
        <taxon>Gammaproteobacteria</taxon>
        <taxon>Chromatiales</taxon>
        <taxon>Granulosicoccaceae</taxon>
        <taxon>Granulosicoccus</taxon>
    </lineage>
</organism>
<accession>A0A2Z2NYU1</accession>
<keyword evidence="1" id="KW-0732">Signal</keyword>
<dbReference type="InterPro" id="IPR001434">
    <property type="entry name" value="OmcB-like_DUF11"/>
</dbReference>
<dbReference type="OrthoDB" id="200318at2"/>
<dbReference type="RefSeq" id="WP_157736490.1">
    <property type="nucleotide sequence ID" value="NZ_CP018632.1"/>
</dbReference>
<feature type="domain" description="DUF11" evidence="2">
    <location>
        <begin position="49"/>
        <end position="94"/>
    </location>
</feature>
<dbReference type="EMBL" id="CP018632">
    <property type="protein sequence ID" value="ASJ76602.1"/>
    <property type="molecule type" value="Genomic_DNA"/>
</dbReference>
<proteinExistence type="predicted"/>
<dbReference type="Pfam" id="PF01345">
    <property type="entry name" value="DUF11"/>
    <property type="match status" value="1"/>
</dbReference>
<reference evidence="3 4" key="1">
    <citation type="submission" date="2016-12" db="EMBL/GenBank/DDBJ databases">
        <authorList>
            <person name="Song W.-J."/>
            <person name="Kurnit D.M."/>
        </authorList>
    </citation>
    <scope>NUCLEOTIDE SEQUENCE [LARGE SCALE GENOMIC DNA]</scope>
    <source>
        <strain evidence="3 4">IMCC3135</strain>
    </source>
</reference>
<name>A0A2Z2NYU1_9GAMM</name>
<evidence type="ECO:0000256" key="1">
    <source>
        <dbReference type="SAM" id="SignalP"/>
    </source>
</evidence>
<evidence type="ECO:0000313" key="3">
    <source>
        <dbReference type="EMBL" id="ASJ76602.1"/>
    </source>
</evidence>
<sequence>MQLRTIRPIIATLVFSFASMALANGLVEGRIEAYLVSTDSQGNEVIQATAAAKPGELMEYRLTFVNSGESAVSGLNVIDPIPANTTFVSDSANSNADSLFEVSIDGGRTFEKEPVMRIETQADGSQKEVVIPPAQYTHVRWAVEESLDAEGGTHEYGYRVVVN</sequence>
<dbReference type="InterPro" id="IPR047589">
    <property type="entry name" value="DUF11_rpt"/>
</dbReference>
<feature type="chain" id="PRO_5016298951" description="DUF11 domain-containing protein" evidence="1">
    <location>
        <begin position="24"/>
        <end position="163"/>
    </location>
</feature>
<dbReference type="NCBIfam" id="TIGR01451">
    <property type="entry name" value="B_ant_repeat"/>
    <property type="match status" value="1"/>
</dbReference>